<evidence type="ECO:0000313" key="3">
    <source>
        <dbReference type="Proteomes" id="UP000240988"/>
    </source>
</evidence>
<evidence type="ECO:0000313" key="2">
    <source>
        <dbReference type="EMBL" id="SPM34769.1"/>
    </source>
</evidence>
<organism evidence="2 3">
    <name type="scientific">Mycobacterium rhizamassiliense</name>
    <dbReference type="NCBI Taxonomy" id="1841860"/>
    <lineage>
        <taxon>Bacteria</taxon>
        <taxon>Bacillati</taxon>
        <taxon>Actinomycetota</taxon>
        <taxon>Actinomycetes</taxon>
        <taxon>Mycobacteriales</taxon>
        <taxon>Mycobacteriaceae</taxon>
        <taxon>Mycobacterium</taxon>
    </lineage>
</organism>
<feature type="signal peptide" evidence="1">
    <location>
        <begin position="1"/>
        <end position="24"/>
    </location>
</feature>
<dbReference type="AlphaFoldDB" id="A0A2U3NTD7"/>
<evidence type="ECO:0008006" key="4">
    <source>
        <dbReference type="Google" id="ProtNLM"/>
    </source>
</evidence>
<evidence type="ECO:0000256" key="1">
    <source>
        <dbReference type="SAM" id="SignalP"/>
    </source>
</evidence>
<dbReference type="EMBL" id="FUFA01000004">
    <property type="protein sequence ID" value="SPM34769.1"/>
    <property type="molecule type" value="Genomic_DNA"/>
</dbReference>
<proteinExistence type="predicted"/>
<keyword evidence="3" id="KW-1185">Reference proteome</keyword>
<sequence length="72" mass="7759">MIRKSAAILMAVEFLTLSGAVARADTQPTPTPGPAWNAPKCVTFDGTPPLIVNYLPCGWTTDGRHWIPRPPS</sequence>
<gene>
    <name evidence="2" type="ORF">MRAB57_2589</name>
</gene>
<protein>
    <recommendedName>
        <fullName evidence="4">Secreted protein</fullName>
    </recommendedName>
</protein>
<dbReference type="Proteomes" id="UP000240988">
    <property type="component" value="Unassembled WGS sequence"/>
</dbReference>
<reference evidence="2 3" key="1">
    <citation type="submission" date="2017-01" db="EMBL/GenBank/DDBJ databases">
        <authorList>
            <consortium name="Urmite Genomes"/>
        </authorList>
    </citation>
    <scope>NUCLEOTIDE SEQUENCE [LARGE SCALE GENOMIC DNA]</scope>
    <source>
        <strain evidence="2 3">AB57</strain>
    </source>
</reference>
<name>A0A2U3NTD7_9MYCO</name>
<accession>A0A2U3NTD7</accession>
<feature type="chain" id="PRO_5015595604" description="Secreted protein" evidence="1">
    <location>
        <begin position="25"/>
        <end position="72"/>
    </location>
</feature>
<keyword evidence="1" id="KW-0732">Signal</keyword>